<reference evidence="3 4" key="1">
    <citation type="submission" date="2024-02" db="EMBL/GenBank/DDBJ databases">
        <authorList>
            <person name="Saticioglu I.B."/>
        </authorList>
    </citation>
    <scope>NUCLEOTIDE SEQUENCE [LARGE SCALE GENOMIC DNA]</scope>
    <source>
        <strain evidence="3 4">Mu-43</strain>
    </source>
</reference>
<gene>
    <name evidence="3" type="ORF">WDU93_11015</name>
</gene>
<dbReference type="EMBL" id="JBBDGN010000010">
    <property type="protein sequence ID" value="MEJ1092221.1"/>
    <property type="molecule type" value="Genomic_DNA"/>
</dbReference>
<comment type="caution">
    <text evidence="3">The sequence shown here is derived from an EMBL/GenBank/DDBJ whole genome shotgun (WGS) entry which is preliminary data.</text>
</comment>
<dbReference type="InterPro" id="IPR025159">
    <property type="entry name" value="AbiEi_N"/>
</dbReference>
<dbReference type="InterPro" id="IPR011335">
    <property type="entry name" value="Restrct_endonuc-II-like"/>
</dbReference>
<dbReference type="Gene3D" id="3.40.960.10">
    <property type="entry name" value="VSR Endonuclease"/>
    <property type="match status" value="1"/>
</dbReference>
<evidence type="ECO:0000313" key="4">
    <source>
        <dbReference type="Proteomes" id="UP001366085"/>
    </source>
</evidence>
<dbReference type="RefSeq" id="WP_337320553.1">
    <property type="nucleotide sequence ID" value="NZ_JBBDGN010000010.1"/>
</dbReference>
<feature type="domain" description="AbiEi antitoxin N-terminal" evidence="2">
    <location>
        <begin position="14"/>
        <end position="51"/>
    </location>
</feature>
<accession>A0ABU8LMS5</accession>
<dbReference type="SUPFAM" id="SSF52980">
    <property type="entry name" value="Restriction endonuclease-like"/>
    <property type="match status" value="1"/>
</dbReference>
<dbReference type="InterPro" id="IPR007569">
    <property type="entry name" value="DUF559"/>
</dbReference>
<sequence length="284" mass="30869">MRTLSAAAALLACGGIARTAGLRRRGVSERELARAVGAGEIIRIRKGVYASADVSPILRGAAERSGVPACTDAGRLIGLWILTETPGHVWVGATGTVHGDDQGMHWDAGMPAFGELPPVANVLLQIAVCTDDETFFAALESALRWSLISPAGLAWLWHHLPVRMRELMALARSDADSGLESLVRLRLHRLGIRVRTQVMIASVGEVDIQIGDCLLIECDGRENHEREQQRHKDLWRDAAAAARGYQTLRFDYSMIVHHWPHVEAAILAVVRSGAHLRPAGRVAS</sequence>
<keyword evidence="4" id="KW-1185">Reference proteome</keyword>
<dbReference type="Pfam" id="PF13338">
    <property type="entry name" value="AbiEi_4"/>
    <property type="match status" value="1"/>
</dbReference>
<proteinExistence type="predicted"/>
<organism evidence="3 4">
    <name type="scientific">Microbacterium istanbulense</name>
    <dbReference type="NCBI Taxonomy" id="3122049"/>
    <lineage>
        <taxon>Bacteria</taxon>
        <taxon>Bacillati</taxon>
        <taxon>Actinomycetota</taxon>
        <taxon>Actinomycetes</taxon>
        <taxon>Micrococcales</taxon>
        <taxon>Microbacteriaceae</taxon>
        <taxon>Microbacterium</taxon>
    </lineage>
</organism>
<protein>
    <submittedName>
        <fullName evidence="3">Type IV toxin-antitoxin system AbiEi family antitoxin domain-containing protein</fullName>
    </submittedName>
</protein>
<evidence type="ECO:0000259" key="1">
    <source>
        <dbReference type="Pfam" id="PF04480"/>
    </source>
</evidence>
<name>A0ABU8LMS5_9MICO</name>
<dbReference type="Proteomes" id="UP001366085">
    <property type="component" value="Unassembled WGS sequence"/>
</dbReference>
<evidence type="ECO:0000259" key="2">
    <source>
        <dbReference type="Pfam" id="PF13338"/>
    </source>
</evidence>
<evidence type="ECO:0000313" key="3">
    <source>
        <dbReference type="EMBL" id="MEJ1092221.1"/>
    </source>
</evidence>
<feature type="domain" description="DUF559" evidence="1">
    <location>
        <begin position="184"/>
        <end position="270"/>
    </location>
</feature>
<dbReference type="Pfam" id="PF04480">
    <property type="entry name" value="DUF559"/>
    <property type="match status" value="1"/>
</dbReference>